<dbReference type="OrthoDB" id="286208at2157"/>
<sequence>MSKSFSATDAPARQRTFYGEPQHDDSHVDDRDIFCEAESRSDEREMYVHTTHYAVADDDYATVDGVNAAVRVA</sequence>
<reference evidence="2 3" key="1">
    <citation type="submission" date="2019-11" db="EMBL/GenBank/DDBJ databases">
        <title>Whole genome sequence of Haloferax sp. MBLA0078.</title>
        <authorList>
            <person name="Seo M.-J."/>
            <person name="Cho E.-S."/>
        </authorList>
    </citation>
    <scope>NUCLEOTIDE SEQUENCE [LARGE SCALE GENOMIC DNA]</scope>
    <source>
        <strain evidence="2 3">MBLA0078</strain>
    </source>
</reference>
<name>A0A6A8G7E7_9EURY</name>
<feature type="region of interest" description="Disordered" evidence="1">
    <location>
        <begin position="1"/>
        <end position="29"/>
    </location>
</feature>
<evidence type="ECO:0000313" key="2">
    <source>
        <dbReference type="EMBL" id="MRW96767.1"/>
    </source>
</evidence>
<accession>A0A6A8G7E7</accession>
<comment type="caution">
    <text evidence="2">The sequence shown here is derived from an EMBL/GenBank/DDBJ whole genome shotgun (WGS) entry which is preliminary data.</text>
</comment>
<gene>
    <name evidence="2" type="ORF">GJR99_09295</name>
</gene>
<dbReference type="RefSeq" id="WP_151111459.1">
    <property type="nucleotide sequence ID" value="NZ_WKJQ01000001.1"/>
</dbReference>
<organism evidence="2 3">
    <name type="scientific">Haloferax marinum</name>
    <dbReference type="NCBI Taxonomy" id="2666143"/>
    <lineage>
        <taxon>Archaea</taxon>
        <taxon>Methanobacteriati</taxon>
        <taxon>Methanobacteriota</taxon>
        <taxon>Stenosarchaea group</taxon>
        <taxon>Halobacteria</taxon>
        <taxon>Halobacteriales</taxon>
        <taxon>Haloferacaceae</taxon>
        <taxon>Haloferax</taxon>
    </lineage>
</organism>
<evidence type="ECO:0000256" key="1">
    <source>
        <dbReference type="SAM" id="MobiDB-lite"/>
    </source>
</evidence>
<dbReference type="AlphaFoldDB" id="A0A6A8G7E7"/>
<keyword evidence="3" id="KW-1185">Reference proteome</keyword>
<proteinExistence type="predicted"/>
<dbReference type="Proteomes" id="UP000443423">
    <property type="component" value="Unassembled WGS sequence"/>
</dbReference>
<evidence type="ECO:0000313" key="3">
    <source>
        <dbReference type="Proteomes" id="UP000443423"/>
    </source>
</evidence>
<dbReference type="EMBL" id="WKJQ01000001">
    <property type="protein sequence ID" value="MRW96767.1"/>
    <property type="molecule type" value="Genomic_DNA"/>
</dbReference>
<protein>
    <submittedName>
        <fullName evidence="2">Uncharacterized protein</fullName>
    </submittedName>
</protein>